<dbReference type="EMBL" id="KK102114">
    <property type="protein sequence ID" value="KIY98643.1"/>
    <property type="molecule type" value="Genomic_DNA"/>
</dbReference>
<proteinExistence type="predicted"/>
<evidence type="ECO:0000259" key="2">
    <source>
        <dbReference type="Pfam" id="PF22562"/>
    </source>
</evidence>
<dbReference type="PANTHER" id="PTHR41733:SF1">
    <property type="entry name" value="CHROMOSOME UNDETERMINED SCAFFOLD_30, WHOLE GENOME SHOTGUN SEQUENCE"/>
    <property type="match status" value="1"/>
</dbReference>
<dbReference type="PANTHER" id="PTHR41733">
    <property type="entry name" value="UBIQUITIN-ASSOCIATED/TRANSLATION ELONGATION FACTOR EF1B, N-TERMINAL, EUKARYOTE"/>
    <property type="match status" value="1"/>
</dbReference>
<dbReference type="Proteomes" id="UP000054498">
    <property type="component" value="Unassembled WGS sequence"/>
</dbReference>
<dbReference type="KEGG" id="mng:MNEG_9320"/>
<evidence type="ECO:0000256" key="1">
    <source>
        <dbReference type="SAM" id="MobiDB-lite"/>
    </source>
</evidence>
<dbReference type="Gene3D" id="1.10.8.10">
    <property type="entry name" value="DNA helicase RuvA subunit, C-terminal domain"/>
    <property type="match status" value="1"/>
</dbReference>
<dbReference type="InterPro" id="IPR009060">
    <property type="entry name" value="UBA-like_sf"/>
</dbReference>
<feature type="domain" description="UBA" evidence="2">
    <location>
        <begin position="318"/>
        <end position="354"/>
    </location>
</feature>
<dbReference type="OrthoDB" id="608866at2759"/>
<sequence length="355" mass="35763">MKHGVGAWGQIAASGQLAGKTSQQLSSQTQRLLGQQSLAAFTGLKVHVDRVRRDNEARPDAQRKAGLIIRSGPNPTKEMRAAWQREARARYGLTDADLAEVDEQLAQLAAPPDARGGGAGYGSGLGGASGSGAGAGDGTAAAGVLPDGFDILAASADGLTHTQQMELLWRLHENLAQLLQRLLERVPGLQVAAGIPLVAPAVAAPGAAAEETVTANQKSGAVQAGPRDAWLGVAHTTSITPNGLGKPTPPAGSGGAGGSSKPKKRGGKRPSAGALPGGESKVPARARRRGAPDGACPAAAVAVAARGEAWRAMVAADVAELVDMGFCAAKAAEALKETGYCGANAAGNWLATHCM</sequence>
<accession>A0A0D2KT38</accession>
<reference evidence="3 4" key="1">
    <citation type="journal article" date="2013" name="BMC Genomics">
        <title>Reconstruction of the lipid metabolism for the microalga Monoraphidium neglectum from its genome sequence reveals characteristics suitable for biofuel production.</title>
        <authorList>
            <person name="Bogen C."/>
            <person name="Al-Dilaimi A."/>
            <person name="Albersmeier A."/>
            <person name="Wichmann J."/>
            <person name="Grundmann M."/>
            <person name="Rupp O."/>
            <person name="Lauersen K.J."/>
            <person name="Blifernez-Klassen O."/>
            <person name="Kalinowski J."/>
            <person name="Goesmann A."/>
            <person name="Mussgnug J.H."/>
            <person name="Kruse O."/>
        </authorList>
    </citation>
    <scope>NUCLEOTIDE SEQUENCE [LARGE SCALE GENOMIC DNA]</scope>
    <source>
        <strain evidence="3 4">SAG 48.87</strain>
    </source>
</reference>
<dbReference type="SUPFAM" id="SSF46934">
    <property type="entry name" value="UBA-like"/>
    <property type="match status" value="1"/>
</dbReference>
<feature type="region of interest" description="Disordered" evidence="1">
    <location>
        <begin position="237"/>
        <end position="293"/>
    </location>
</feature>
<name>A0A0D2KT38_9CHLO</name>
<dbReference type="Pfam" id="PF22562">
    <property type="entry name" value="UBA_7"/>
    <property type="match status" value="1"/>
</dbReference>
<dbReference type="GeneID" id="25742195"/>
<dbReference type="STRING" id="145388.A0A0D2KT38"/>
<organism evidence="3 4">
    <name type="scientific">Monoraphidium neglectum</name>
    <dbReference type="NCBI Taxonomy" id="145388"/>
    <lineage>
        <taxon>Eukaryota</taxon>
        <taxon>Viridiplantae</taxon>
        <taxon>Chlorophyta</taxon>
        <taxon>core chlorophytes</taxon>
        <taxon>Chlorophyceae</taxon>
        <taxon>CS clade</taxon>
        <taxon>Sphaeropleales</taxon>
        <taxon>Selenastraceae</taxon>
        <taxon>Monoraphidium</taxon>
    </lineage>
</organism>
<dbReference type="RefSeq" id="XP_013897663.1">
    <property type="nucleotide sequence ID" value="XM_014042209.1"/>
</dbReference>
<keyword evidence="4" id="KW-1185">Reference proteome</keyword>
<evidence type="ECO:0000313" key="3">
    <source>
        <dbReference type="EMBL" id="KIY98643.1"/>
    </source>
</evidence>
<evidence type="ECO:0000313" key="4">
    <source>
        <dbReference type="Proteomes" id="UP000054498"/>
    </source>
</evidence>
<dbReference type="AlphaFoldDB" id="A0A0D2KT38"/>
<dbReference type="InterPro" id="IPR015940">
    <property type="entry name" value="UBA"/>
</dbReference>
<gene>
    <name evidence="3" type="ORF">MNEG_9320</name>
</gene>
<protein>
    <recommendedName>
        <fullName evidence="2">UBA domain-containing protein</fullName>
    </recommendedName>
</protein>